<keyword evidence="3" id="KW-0859">Xylose metabolism</keyword>
<dbReference type="PANTHER" id="PTHR18964">
    <property type="entry name" value="ROK (REPRESSOR, ORF, KINASE) FAMILY"/>
    <property type="match status" value="1"/>
</dbReference>
<reference evidence="4 5" key="1">
    <citation type="submission" date="2016-11" db="EMBL/GenBank/DDBJ databases">
        <authorList>
            <person name="Jaros S."/>
            <person name="Januszkiewicz K."/>
            <person name="Wedrychowicz H."/>
        </authorList>
    </citation>
    <scope>NUCLEOTIDE SEQUENCE [LARGE SCALE GENOMIC DNA]</scope>
    <source>
        <strain evidence="4 5">DSM 8605</strain>
    </source>
</reference>
<comment type="similarity">
    <text evidence="2">Belongs to the ROK (NagC/XylR) family.</text>
</comment>
<keyword evidence="4" id="KW-0418">Kinase</keyword>
<dbReference type="Gene3D" id="3.30.420.40">
    <property type="match status" value="2"/>
</dbReference>
<comment type="function">
    <text evidence="1">Transcriptional repressor of xylose-utilizing enzymes.</text>
</comment>
<dbReference type="RefSeq" id="WP_073339911.1">
    <property type="nucleotide sequence ID" value="NZ_FQXM01000025.1"/>
</dbReference>
<keyword evidence="3" id="KW-0119">Carbohydrate metabolism</keyword>
<dbReference type="PANTHER" id="PTHR18964:SF110">
    <property type="entry name" value="TRANSCRIPTIONAL REGULATOR, XYLR-RELATED"/>
    <property type="match status" value="1"/>
</dbReference>
<dbReference type="Gene3D" id="1.10.10.10">
    <property type="entry name" value="Winged helix-like DNA-binding domain superfamily/Winged helix DNA-binding domain"/>
    <property type="match status" value="1"/>
</dbReference>
<dbReference type="SUPFAM" id="SSF46785">
    <property type="entry name" value="Winged helix' DNA-binding domain"/>
    <property type="match status" value="1"/>
</dbReference>
<keyword evidence="4" id="KW-0808">Transferase</keyword>
<evidence type="ECO:0000256" key="2">
    <source>
        <dbReference type="ARBA" id="ARBA00006479"/>
    </source>
</evidence>
<protein>
    <submittedName>
        <fullName evidence="4">Sugar kinase of the NBD/HSP70 family, may contain an N-terminal HTH domain</fullName>
    </submittedName>
</protein>
<accession>A0A1M5X8U9</accession>
<evidence type="ECO:0000313" key="5">
    <source>
        <dbReference type="Proteomes" id="UP000184447"/>
    </source>
</evidence>
<dbReference type="EMBL" id="FQXM01000025">
    <property type="protein sequence ID" value="SHH96008.1"/>
    <property type="molecule type" value="Genomic_DNA"/>
</dbReference>
<dbReference type="InterPro" id="IPR036390">
    <property type="entry name" value="WH_DNA-bd_sf"/>
</dbReference>
<dbReference type="InterPro" id="IPR043129">
    <property type="entry name" value="ATPase_NBD"/>
</dbReference>
<dbReference type="GO" id="GO:0016301">
    <property type="term" value="F:kinase activity"/>
    <property type="evidence" value="ECO:0007669"/>
    <property type="project" value="UniProtKB-KW"/>
</dbReference>
<organism evidence="4 5">
    <name type="scientific">Clostridium grantii DSM 8605</name>
    <dbReference type="NCBI Taxonomy" id="1121316"/>
    <lineage>
        <taxon>Bacteria</taxon>
        <taxon>Bacillati</taxon>
        <taxon>Bacillota</taxon>
        <taxon>Clostridia</taxon>
        <taxon>Eubacteriales</taxon>
        <taxon>Clostridiaceae</taxon>
        <taxon>Clostridium</taxon>
    </lineage>
</organism>
<sequence length="401" mass="45087">MEILDQSKIKTNNKKRVIKLLSEERSLTKNKVAKILDISIPTVTTIVNELMLEGICQEGGTATSTGGRKPVIIEFLPDSRYSIGVELRKKYIKVILTNLDSKIISYIKSDLNVIDGDIVINSIQENIDKILCESGIDKEKVLGMGISLPGTINEKDLKLEVAANFRLKNLEFKQLQEYFNIPVYLENEANAGALGEFILGAARDLKNFIYISVTEGIGGGLIIDKKIYKGKDHRAGEIGHMTINKHGRQCNCGKKGCWETYASTRALLNTFNDALSEINKDEIIEYKISLKEIINKYNDKDDIAIKIIHEYIEDLALGMQNLMYIFNPDNIVIGGDISVYEESLLKRIKKKVYENNEFYSEEDVRIQFSKLKDDSNVVGASILPINESFGFGKISSEINLN</sequence>
<dbReference type="InterPro" id="IPR049874">
    <property type="entry name" value="ROK_cs"/>
</dbReference>
<dbReference type="Pfam" id="PF13412">
    <property type="entry name" value="HTH_24"/>
    <property type="match status" value="1"/>
</dbReference>
<gene>
    <name evidence="4" type="ORF">SAMN02745207_03433</name>
</gene>
<evidence type="ECO:0000256" key="1">
    <source>
        <dbReference type="ARBA" id="ARBA00002486"/>
    </source>
</evidence>
<dbReference type="InterPro" id="IPR036388">
    <property type="entry name" value="WH-like_DNA-bd_sf"/>
</dbReference>
<dbReference type="Proteomes" id="UP000184447">
    <property type="component" value="Unassembled WGS sequence"/>
</dbReference>
<dbReference type="InterPro" id="IPR000600">
    <property type="entry name" value="ROK"/>
</dbReference>
<dbReference type="AlphaFoldDB" id="A0A1M5X8U9"/>
<name>A0A1M5X8U9_9CLOT</name>
<dbReference type="Pfam" id="PF00480">
    <property type="entry name" value="ROK"/>
    <property type="match status" value="1"/>
</dbReference>
<dbReference type="CDD" id="cd24076">
    <property type="entry name" value="ASKHA_ATPase_ROK_BsXylR-like"/>
    <property type="match status" value="1"/>
</dbReference>
<dbReference type="GO" id="GO:0042732">
    <property type="term" value="P:D-xylose metabolic process"/>
    <property type="evidence" value="ECO:0007669"/>
    <property type="project" value="UniProtKB-KW"/>
</dbReference>
<proteinExistence type="inferred from homology"/>
<evidence type="ECO:0000313" key="4">
    <source>
        <dbReference type="EMBL" id="SHH96008.1"/>
    </source>
</evidence>
<keyword evidence="5" id="KW-1185">Reference proteome</keyword>
<dbReference type="STRING" id="1121316.SAMN02745207_03433"/>
<dbReference type="SUPFAM" id="SSF53067">
    <property type="entry name" value="Actin-like ATPase domain"/>
    <property type="match status" value="1"/>
</dbReference>
<dbReference type="PROSITE" id="PS01125">
    <property type="entry name" value="ROK"/>
    <property type="match status" value="1"/>
</dbReference>
<dbReference type="OrthoDB" id="9796533at2"/>
<evidence type="ECO:0000256" key="3">
    <source>
        <dbReference type="ARBA" id="ARBA00022629"/>
    </source>
</evidence>